<evidence type="ECO:0008006" key="2">
    <source>
        <dbReference type="Google" id="ProtNLM"/>
    </source>
</evidence>
<dbReference type="AlphaFoldDB" id="A0A383B6P6"/>
<protein>
    <recommendedName>
        <fullName evidence="2">Peptidase S1 domain-containing protein</fullName>
    </recommendedName>
</protein>
<name>A0A383B6P6_9ZZZZ</name>
<dbReference type="SUPFAM" id="SSF50494">
    <property type="entry name" value="Trypsin-like serine proteases"/>
    <property type="match status" value="1"/>
</dbReference>
<organism evidence="1">
    <name type="scientific">marine metagenome</name>
    <dbReference type="NCBI Taxonomy" id="408172"/>
    <lineage>
        <taxon>unclassified sequences</taxon>
        <taxon>metagenomes</taxon>
        <taxon>ecological metagenomes</taxon>
    </lineage>
</organism>
<evidence type="ECO:0000313" key="1">
    <source>
        <dbReference type="EMBL" id="SVE15797.1"/>
    </source>
</evidence>
<proteinExistence type="predicted"/>
<dbReference type="EMBL" id="UINC01198022">
    <property type="protein sequence ID" value="SVE15797.1"/>
    <property type="molecule type" value="Genomic_DNA"/>
</dbReference>
<dbReference type="InterPro" id="IPR009003">
    <property type="entry name" value="Peptidase_S1_PA"/>
</dbReference>
<reference evidence="1" key="1">
    <citation type="submission" date="2018-05" db="EMBL/GenBank/DDBJ databases">
        <authorList>
            <person name="Lanie J.A."/>
            <person name="Ng W.-L."/>
            <person name="Kazmierczak K.M."/>
            <person name="Andrzejewski T.M."/>
            <person name="Davidsen T.M."/>
            <person name="Wayne K.J."/>
            <person name="Tettelin H."/>
            <person name="Glass J.I."/>
            <person name="Rusch D."/>
            <person name="Podicherti R."/>
            <person name="Tsui H.-C.T."/>
            <person name="Winkler M.E."/>
        </authorList>
    </citation>
    <scope>NUCLEOTIDE SEQUENCE</scope>
</reference>
<feature type="non-terminal residue" evidence="1">
    <location>
        <position position="1"/>
    </location>
</feature>
<accession>A0A383B6P6</accession>
<feature type="non-terminal residue" evidence="1">
    <location>
        <position position="247"/>
    </location>
</feature>
<sequence>YGYQHYVELSTENSGIWEETADGGLFWQISVTSENAHALSFEYDNFFIPEGGELYVFSPGYEMIQGAYTHLNNGNSGHFSTPHLKGDTAIIEYYQPAETQGILSLVITEIIHDYRDIMDFSGNGRDWECGVNVICETDDQYQGPINSVAFLDMGGFICSGAMVNNVRQDLTPYFLTAWHCVDGDNPSTFRFYFNKIASSCENTWGSAGPYAYSSDLVADSDGISHTPGSESPGGDWALLLIDDEIEE</sequence>
<dbReference type="InterPro" id="IPR043504">
    <property type="entry name" value="Peptidase_S1_PA_chymotrypsin"/>
</dbReference>
<dbReference type="Gene3D" id="2.40.10.10">
    <property type="entry name" value="Trypsin-like serine proteases"/>
    <property type="match status" value="1"/>
</dbReference>
<gene>
    <name evidence="1" type="ORF">METZ01_LOCUS468651</name>
</gene>